<dbReference type="EMBL" id="MSFM01000002">
    <property type="protein sequence ID" value="PKY07072.1"/>
    <property type="molecule type" value="Genomic_DNA"/>
</dbReference>
<reference evidence="3" key="1">
    <citation type="submission" date="2016-12" db="EMBL/GenBank/DDBJ databases">
        <title>The genomes of Aspergillus section Nigri reveals drivers in fungal speciation.</title>
        <authorList>
            <consortium name="DOE Joint Genome Institute"/>
            <person name="Vesth T.C."/>
            <person name="Nybo J."/>
            <person name="Theobald S."/>
            <person name="Brandl J."/>
            <person name="Frisvad J.C."/>
            <person name="Nielsen K.F."/>
            <person name="Lyhne E.K."/>
            <person name="Kogle M.E."/>
            <person name="Kuo A."/>
            <person name="Riley R."/>
            <person name="Clum A."/>
            <person name="Nolan M."/>
            <person name="Lipzen A."/>
            <person name="Salamov A."/>
            <person name="Henrissat B."/>
            <person name="Wiebenga A."/>
            <person name="De vries R.P."/>
            <person name="Grigoriev I.V."/>
            <person name="Mortensen U.H."/>
            <person name="Andersen M.R."/>
            <person name="Baker S.E."/>
        </authorList>
    </citation>
    <scope>NUCLEOTIDE SEQUENCE</scope>
    <source>
        <strain evidence="3">IBT 28561</strain>
    </source>
</reference>
<keyword evidence="1" id="KW-0560">Oxidoreductase</keyword>
<dbReference type="InterPro" id="IPR016160">
    <property type="entry name" value="Ald_DH_CS_CYS"/>
</dbReference>
<dbReference type="GO" id="GO:0009450">
    <property type="term" value="P:gamma-aminobutyric acid catabolic process"/>
    <property type="evidence" value="ECO:0007669"/>
    <property type="project" value="TreeGrafter"/>
</dbReference>
<evidence type="ECO:0000313" key="3">
    <source>
        <dbReference type="EMBL" id="PKY07072.1"/>
    </source>
</evidence>
<dbReference type="VEuPathDB" id="FungiDB:P168DRAFT_308991"/>
<evidence type="ECO:0000313" key="4">
    <source>
        <dbReference type="Proteomes" id="UP000234254"/>
    </source>
</evidence>
<dbReference type="PANTHER" id="PTHR43353">
    <property type="entry name" value="SUCCINATE-SEMIALDEHYDE DEHYDROGENASE, MITOCHONDRIAL"/>
    <property type="match status" value="1"/>
</dbReference>
<proteinExistence type="predicted"/>
<feature type="domain" description="Aldehyde dehydrogenase" evidence="2">
    <location>
        <begin position="68"/>
        <end position="507"/>
    </location>
</feature>
<dbReference type="InterPro" id="IPR015590">
    <property type="entry name" value="Aldehyde_DH_dom"/>
</dbReference>
<sequence length="511" mass="54126">MGYGVPSHPSEPLIIQPPILLVSVPFFEHARILSALYTVVTVVNARPAPAPPSVIPMIINGKEEVGESTFDVISPYTNERCWSTASATPQDAIRAVEAADAAFPAWSQTKPTARRDILLKAADILESRLIQNAEHMRTEMGADVGASQFFIVPLGIRMLRDIAGRITSICGSVPVLEEEGQSAIVYKEAMGVVLSIVPWNAPYVFGVRGAACALAAGNTTILKSSENSPCSYWALVRAFEDADAPEVVNTMIEHPAVRKINFTGSTAVGRKIARSCGQNLKPCLMELGGKNSSIVCADANLDTAVKAVLAGAYLNSGQICMATDRILVHSSIAPAFIDALKAALNANIDTSTPPPTLVNVASKARVEGLIADALSSGAHIIHGSADQTPPTDGVRMAPVLLGGVNEDMTVWKEEAFASLAACMVVDSDEEAIRIANSSGYGLSAAVFTEDLRKGLAMAKKIQSGAVHINSMTIHDEPALPHGGVKNSGWGRFNAEQGLEEFLVTKSVTWMD</sequence>
<gene>
    <name evidence="3" type="ORF">P168DRAFT_308991</name>
</gene>
<dbReference type="CDD" id="cd07105">
    <property type="entry name" value="ALDH_SaliADH"/>
    <property type="match status" value="1"/>
</dbReference>
<dbReference type="InterPro" id="IPR050740">
    <property type="entry name" value="Aldehyde_DH_Superfamily"/>
</dbReference>
<dbReference type="PANTHER" id="PTHR43353:SF2">
    <property type="entry name" value="ALDEHYDE DEHYDROGENASE FAMILY PROTEIN (AFU_ORTHOLOGUE AFUA_8G05520)"/>
    <property type="match status" value="1"/>
</dbReference>
<dbReference type="Gene3D" id="3.40.309.10">
    <property type="entry name" value="Aldehyde Dehydrogenase, Chain A, domain 2"/>
    <property type="match status" value="1"/>
</dbReference>
<dbReference type="Pfam" id="PF00171">
    <property type="entry name" value="Aldedh"/>
    <property type="match status" value="1"/>
</dbReference>
<dbReference type="AlphaFoldDB" id="A0A2I1DB22"/>
<accession>A0A2I1DB22</accession>
<keyword evidence="4" id="KW-1185">Reference proteome</keyword>
<dbReference type="GO" id="GO:0004777">
    <property type="term" value="F:succinate-semialdehyde dehydrogenase (NAD+) activity"/>
    <property type="evidence" value="ECO:0007669"/>
    <property type="project" value="TreeGrafter"/>
</dbReference>
<comment type="caution">
    <text evidence="3">The sequence shown here is derived from an EMBL/GenBank/DDBJ whole genome shotgun (WGS) entry which is preliminary data.</text>
</comment>
<organism evidence="3 4">
    <name type="scientific">Aspergillus campestris (strain IBT 28561)</name>
    <dbReference type="NCBI Taxonomy" id="1392248"/>
    <lineage>
        <taxon>Eukaryota</taxon>
        <taxon>Fungi</taxon>
        <taxon>Dikarya</taxon>
        <taxon>Ascomycota</taxon>
        <taxon>Pezizomycotina</taxon>
        <taxon>Eurotiomycetes</taxon>
        <taxon>Eurotiomycetidae</taxon>
        <taxon>Eurotiales</taxon>
        <taxon>Aspergillaceae</taxon>
        <taxon>Aspergillus</taxon>
        <taxon>Aspergillus subgen. Circumdati</taxon>
    </lineage>
</organism>
<dbReference type="OrthoDB" id="310895at2759"/>
<name>A0A2I1DB22_ASPC2</name>
<dbReference type="FunFam" id="3.40.309.10:FF:000010">
    <property type="entry name" value="Gamma-aminobutyraldehyde dehydrogenase"/>
    <property type="match status" value="1"/>
</dbReference>
<dbReference type="SUPFAM" id="SSF53720">
    <property type="entry name" value="ALDH-like"/>
    <property type="match status" value="1"/>
</dbReference>
<dbReference type="Gene3D" id="3.40.605.10">
    <property type="entry name" value="Aldehyde Dehydrogenase, Chain A, domain 1"/>
    <property type="match status" value="1"/>
</dbReference>
<dbReference type="Proteomes" id="UP000234254">
    <property type="component" value="Unassembled WGS sequence"/>
</dbReference>
<dbReference type="GeneID" id="36546778"/>
<evidence type="ECO:0000259" key="2">
    <source>
        <dbReference type="Pfam" id="PF00171"/>
    </source>
</evidence>
<dbReference type="RefSeq" id="XP_024695666.1">
    <property type="nucleotide sequence ID" value="XM_024839254.1"/>
</dbReference>
<protein>
    <submittedName>
        <fullName evidence="3">Aldehyde dehydrogenase family protein</fullName>
    </submittedName>
</protein>
<dbReference type="InterPro" id="IPR016161">
    <property type="entry name" value="Ald_DH/histidinol_DH"/>
</dbReference>
<evidence type="ECO:0000256" key="1">
    <source>
        <dbReference type="ARBA" id="ARBA00023002"/>
    </source>
</evidence>
<dbReference type="InterPro" id="IPR016163">
    <property type="entry name" value="Ald_DH_C"/>
</dbReference>
<dbReference type="PROSITE" id="PS00070">
    <property type="entry name" value="ALDEHYDE_DEHYDR_CYS"/>
    <property type="match status" value="1"/>
</dbReference>
<dbReference type="InterPro" id="IPR016162">
    <property type="entry name" value="Ald_DH_N"/>
</dbReference>